<dbReference type="GO" id="GO:0005737">
    <property type="term" value="C:cytoplasm"/>
    <property type="evidence" value="ECO:0007669"/>
    <property type="project" value="TreeGrafter"/>
</dbReference>
<comment type="cofactor">
    <cofactor evidence="1">
        <name>NAD(+)</name>
        <dbReference type="ChEBI" id="CHEBI:57540"/>
    </cofactor>
</comment>
<dbReference type="GO" id="GO:0048040">
    <property type="term" value="F:UDP-glucuronate decarboxylase activity"/>
    <property type="evidence" value="ECO:0007669"/>
    <property type="project" value="TreeGrafter"/>
</dbReference>
<dbReference type="RefSeq" id="WP_159751167.1">
    <property type="nucleotide sequence ID" value="NZ_WUQX01000001.1"/>
</dbReference>
<keyword evidence="3" id="KW-0520">NAD</keyword>
<dbReference type="AlphaFoldDB" id="A0A7X3MGF9"/>
<name>A0A7X3MGF9_9FIRM</name>
<evidence type="ECO:0000313" key="6">
    <source>
        <dbReference type="EMBL" id="MXP75991.1"/>
    </source>
</evidence>
<protein>
    <submittedName>
        <fullName evidence="6">NAD-dependent epimerase/dehydratase family protein</fullName>
    </submittedName>
</protein>
<evidence type="ECO:0000256" key="2">
    <source>
        <dbReference type="ARBA" id="ARBA00022793"/>
    </source>
</evidence>
<dbReference type="PANTHER" id="PTHR43078:SF6">
    <property type="entry name" value="UDP-GLUCURONIC ACID DECARBOXYLASE 1"/>
    <property type="match status" value="1"/>
</dbReference>
<reference evidence="6 7" key="1">
    <citation type="submission" date="2019-12" db="EMBL/GenBank/DDBJ databases">
        <title>Sporaefaciens musculi gen. nov., sp. nov., a novel bacterium isolated from the caecum of an obese mouse.</title>
        <authorList>
            <person name="Rasmussen T.S."/>
            <person name="Streidl T."/>
            <person name="Hitch T.C.A."/>
            <person name="Wortmann E."/>
            <person name="Deptula P."/>
            <person name="Hansen M."/>
            <person name="Nielsen D.S."/>
            <person name="Clavel T."/>
            <person name="Vogensen F.K."/>
        </authorList>
    </citation>
    <scope>NUCLEOTIDE SEQUENCE [LARGE SCALE GENOMIC DNA]</scope>
    <source>
        <strain evidence="6 7">WCA-9-b2</strain>
    </source>
</reference>
<comment type="caution">
    <text evidence="6">The sequence shown here is derived from an EMBL/GenBank/DDBJ whole genome shotgun (WGS) entry which is preliminary data.</text>
</comment>
<dbReference type="Pfam" id="PF01370">
    <property type="entry name" value="Epimerase"/>
    <property type="match status" value="1"/>
</dbReference>
<keyword evidence="7" id="KW-1185">Reference proteome</keyword>
<dbReference type="InterPro" id="IPR036291">
    <property type="entry name" value="NAD(P)-bd_dom_sf"/>
</dbReference>
<sequence length="353" mass="39366">MNLYQSKQYIEDVVAVADLDLSWEKLRDKCMLVSGATGLVGSFLVDVILRKNQEDDLNCTVYALSRNEEKIMERFAGYCGDKHLVFIPYDIRLPLVRNDIGTVDYVLHLASNTHPIQYSKDPIGTITTNIIGLQNMLEFAVAHHAARFAFASSNEIYGENRGDAEFFDENYCGYINCNTMRAGYPESKRCGEALCQAYKAQKGLDVVIPRLTRSYGPTMLMSDTKAISQFIKNGIDGEDIVLKSAGMQYYSYAYVSDSVSGLLTILLSGKSGEAYNISDESSDIMLKELAAIIADLNGKKVVFEVPDFVEAAGYSKATKARLDGHKLLTLGWRPRYDVKSGVERTISILREIR</sequence>
<evidence type="ECO:0000256" key="3">
    <source>
        <dbReference type="ARBA" id="ARBA00023027"/>
    </source>
</evidence>
<feature type="domain" description="NAD-dependent epimerase/dehydratase" evidence="5">
    <location>
        <begin position="31"/>
        <end position="277"/>
    </location>
</feature>
<evidence type="ECO:0000256" key="4">
    <source>
        <dbReference type="ARBA" id="ARBA00023239"/>
    </source>
</evidence>
<organism evidence="6 7">
    <name type="scientific">Sporofaciens musculi</name>
    <dbReference type="NCBI Taxonomy" id="2681861"/>
    <lineage>
        <taxon>Bacteria</taxon>
        <taxon>Bacillati</taxon>
        <taxon>Bacillota</taxon>
        <taxon>Clostridia</taxon>
        <taxon>Lachnospirales</taxon>
        <taxon>Lachnospiraceae</taxon>
        <taxon>Sporofaciens</taxon>
    </lineage>
</organism>
<dbReference type="Gene3D" id="3.40.50.720">
    <property type="entry name" value="NAD(P)-binding Rossmann-like Domain"/>
    <property type="match status" value="1"/>
</dbReference>
<dbReference type="GO" id="GO:0042732">
    <property type="term" value="P:D-xylose metabolic process"/>
    <property type="evidence" value="ECO:0007669"/>
    <property type="project" value="InterPro"/>
</dbReference>
<dbReference type="EMBL" id="WUQX01000001">
    <property type="protein sequence ID" value="MXP75991.1"/>
    <property type="molecule type" value="Genomic_DNA"/>
</dbReference>
<evidence type="ECO:0000256" key="1">
    <source>
        <dbReference type="ARBA" id="ARBA00001911"/>
    </source>
</evidence>
<proteinExistence type="predicted"/>
<dbReference type="Proteomes" id="UP000460412">
    <property type="component" value="Unassembled WGS sequence"/>
</dbReference>
<dbReference type="SUPFAM" id="SSF51735">
    <property type="entry name" value="NAD(P)-binding Rossmann-fold domains"/>
    <property type="match status" value="1"/>
</dbReference>
<keyword evidence="2" id="KW-0210">Decarboxylase</keyword>
<dbReference type="InterPro" id="IPR001509">
    <property type="entry name" value="Epimerase_deHydtase"/>
</dbReference>
<dbReference type="GO" id="GO:0070403">
    <property type="term" value="F:NAD+ binding"/>
    <property type="evidence" value="ECO:0007669"/>
    <property type="project" value="InterPro"/>
</dbReference>
<dbReference type="InterPro" id="IPR044516">
    <property type="entry name" value="UXS-like"/>
</dbReference>
<accession>A0A7X3MGF9</accession>
<evidence type="ECO:0000313" key="7">
    <source>
        <dbReference type="Proteomes" id="UP000460412"/>
    </source>
</evidence>
<evidence type="ECO:0000259" key="5">
    <source>
        <dbReference type="Pfam" id="PF01370"/>
    </source>
</evidence>
<gene>
    <name evidence="6" type="ORF">GN277_11525</name>
</gene>
<dbReference type="PANTHER" id="PTHR43078">
    <property type="entry name" value="UDP-GLUCURONIC ACID DECARBOXYLASE-RELATED"/>
    <property type="match status" value="1"/>
</dbReference>
<keyword evidence="4" id="KW-0456">Lyase</keyword>